<evidence type="ECO:0000313" key="4">
    <source>
        <dbReference type="EMBL" id="KKU87457.1"/>
    </source>
</evidence>
<sequence length="440" mass="48004">MNVYYGEETKRSVANFPFSVHHVHLELIYAIAEIKKAAAVANLADRGISKEISEAIVAAGEEILSKKLDDQFVTPALQGGAGTSINMNVCEVLAGRATELLSEKGLSTTVHPLDHVNKSQSTNDVNPSALKIASLRLLRQLISAVEKLQAALEKKSKEFQPIVKLARTHLQDAVPMTLGDEFGSYAAIVGRQLRYLKDIEPYLLELNLGGTAIGNSINASETYRKVIYGELSNNTGLPLEPAENFMSQTSSQADFVALSHALVAYFVDISKIANDIRMMASGPKGGFAELKLPEMQKGSTIMPGKVNPVIPEVVNQTYYLVSGYSVTVTMAARAAQFELANMLPVVADVLITALKITREATELFTNKCIAVVEANEENCRKHLEESTAYATLLTPRLGYDTVSAIVKESIKTGKTLRELVLEKKMLTEKEFDAIVKSIER</sequence>
<dbReference type="PROSITE" id="PS00163">
    <property type="entry name" value="FUMARATE_LYASES"/>
    <property type="match status" value="1"/>
</dbReference>
<dbReference type="SUPFAM" id="SSF48557">
    <property type="entry name" value="L-aspartase-like"/>
    <property type="match status" value="1"/>
</dbReference>
<dbReference type="InterPro" id="IPR020557">
    <property type="entry name" value="Fumarate_lyase_CS"/>
</dbReference>
<dbReference type="GO" id="GO:0008797">
    <property type="term" value="F:aspartate ammonia-lyase activity"/>
    <property type="evidence" value="ECO:0007669"/>
    <property type="project" value="TreeGrafter"/>
</dbReference>
<dbReference type="Gene3D" id="1.20.200.10">
    <property type="entry name" value="Fumarase/aspartase (Central domain)"/>
    <property type="match status" value="1"/>
</dbReference>
<name>A0A0G1U049_9BACT</name>
<protein>
    <submittedName>
        <fullName evidence="4">Aspartate ammonia-lyase</fullName>
    </submittedName>
</protein>
<dbReference type="GO" id="GO:0006099">
    <property type="term" value="P:tricarboxylic acid cycle"/>
    <property type="evidence" value="ECO:0007669"/>
    <property type="project" value="InterPro"/>
</dbReference>
<dbReference type="PANTHER" id="PTHR42696:SF2">
    <property type="entry name" value="ASPARTATE AMMONIA-LYASE"/>
    <property type="match status" value="1"/>
</dbReference>
<reference evidence="4 5" key="1">
    <citation type="journal article" date="2015" name="Nature">
        <title>rRNA introns, odd ribosomes, and small enigmatic genomes across a large radiation of phyla.</title>
        <authorList>
            <person name="Brown C.T."/>
            <person name="Hug L.A."/>
            <person name="Thomas B.C."/>
            <person name="Sharon I."/>
            <person name="Castelle C.J."/>
            <person name="Singh A."/>
            <person name="Wilkins M.J."/>
            <person name="Williams K.H."/>
            <person name="Banfield J.F."/>
        </authorList>
    </citation>
    <scope>NUCLEOTIDE SEQUENCE [LARGE SCALE GENOMIC DNA]</scope>
</reference>
<dbReference type="InterPro" id="IPR024083">
    <property type="entry name" value="Fumarase/histidase_N"/>
</dbReference>
<dbReference type="AlphaFoldDB" id="A0A0G1U049"/>
<evidence type="ECO:0000256" key="1">
    <source>
        <dbReference type="ARBA" id="ARBA00023239"/>
    </source>
</evidence>
<dbReference type="InterPro" id="IPR008948">
    <property type="entry name" value="L-Aspartase-like"/>
</dbReference>
<dbReference type="PRINTS" id="PR00149">
    <property type="entry name" value="FUMRATELYASE"/>
</dbReference>
<dbReference type="PANTHER" id="PTHR42696">
    <property type="entry name" value="ASPARTATE AMMONIA-LYASE"/>
    <property type="match status" value="1"/>
</dbReference>
<proteinExistence type="predicted"/>
<dbReference type="Gene3D" id="1.10.40.30">
    <property type="entry name" value="Fumarase/aspartase (C-terminal domain)"/>
    <property type="match status" value="1"/>
</dbReference>
<dbReference type="Proteomes" id="UP000034739">
    <property type="component" value="Unassembled WGS sequence"/>
</dbReference>
<dbReference type="InterPro" id="IPR000362">
    <property type="entry name" value="Fumarate_lyase_fam"/>
</dbReference>
<dbReference type="Pfam" id="PF00206">
    <property type="entry name" value="Lyase_1"/>
    <property type="match status" value="1"/>
</dbReference>
<feature type="domain" description="Fumarate lyase N-terminal" evidence="2">
    <location>
        <begin position="3"/>
        <end position="320"/>
    </location>
</feature>
<dbReference type="FunFam" id="1.20.200.10:FF:000001">
    <property type="entry name" value="Fumarate hydratase, mitochondrial"/>
    <property type="match status" value="1"/>
</dbReference>
<comment type="caution">
    <text evidence="4">The sequence shown here is derived from an EMBL/GenBank/DDBJ whole genome shotgun (WGS) entry which is preliminary data.</text>
</comment>
<accession>A0A0G1U049</accession>
<evidence type="ECO:0000259" key="2">
    <source>
        <dbReference type="Pfam" id="PF00206"/>
    </source>
</evidence>
<dbReference type="InterPro" id="IPR051546">
    <property type="entry name" value="Aspartate_Ammonia-Lyase"/>
</dbReference>
<evidence type="ECO:0000259" key="3">
    <source>
        <dbReference type="Pfam" id="PF10415"/>
    </source>
</evidence>
<organism evidence="4 5">
    <name type="scientific">Candidatus Gottesmanbacteria bacterium GW2011_GWA2_47_9</name>
    <dbReference type="NCBI Taxonomy" id="1618445"/>
    <lineage>
        <taxon>Bacteria</taxon>
        <taxon>Candidatus Gottesmaniibacteriota</taxon>
    </lineage>
</organism>
<evidence type="ECO:0000313" key="5">
    <source>
        <dbReference type="Proteomes" id="UP000034739"/>
    </source>
</evidence>
<dbReference type="Gene3D" id="1.10.275.10">
    <property type="entry name" value="Fumarase/aspartase (N-terminal domain)"/>
    <property type="match status" value="1"/>
</dbReference>
<dbReference type="GO" id="GO:0006531">
    <property type="term" value="P:aspartate metabolic process"/>
    <property type="evidence" value="ECO:0007669"/>
    <property type="project" value="TreeGrafter"/>
</dbReference>
<dbReference type="PATRIC" id="fig|1618445.3.peg.799"/>
<keyword evidence="1 4" id="KW-0456">Lyase</keyword>
<dbReference type="GO" id="GO:0005829">
    <property type="term" value="C:cytosol"/>
    <property type="evidence" value="ECO:0007669"/>
    <property type="project" value="TreeGrafter"/>
</dbReference>
<dbReference type="EMBL" id="LCOY01000027">
    <property type="protein sequence ID" value="KKU87457.1"/>
    <property type="molecule type" value="Genomic_DNA"/>
</dbReference>
<dbReference type="InterPro" id="IPR022761">
    <property type="entry name" value="Fumarate_lyase_N"/>
</dbReference>
<dbReference type="NCBIfam" id="NF008909">
    <property type="entry name" value="PRK12273.1"/>
    <property type="match status" value="1"/>
</dbReference>
<dbReference type="InterPro" id="IPR018951">
    <property type="entry name" value="Fumarase_C_C"/>
</dbReference>
<dbReference type="Pfam" id="PF10415">
    <property type="entry name" value="FumaraseC_C"/>
    <property type="match status" value="1"/>
</dbReference>
<gene>
    <name evidence="4" type="ORF">UY16_C0027G0017</name>
</gene>
<feature type="domain" description="Fumarase C C-terminal" evidence="3">
    <location>
        <begin position="390"/>
        <end position="436"/>
    </location>
</feature>